<dbReference type="AlphaFoldDB" id="M7MIT5"/>
<dbReference type="GeneID" id="98641318"/>
<protein>
    <recommendedName>
        <fullName evidence="1">PRTase-CE domain-containing protein</fullName>
    </recommendedName>
</protein>
<reference evidence="2 3" key="1">
    <citation type="submission" date="2012-12" db="EMBL/GenBank/DDBJ databases">
        <title>Genome assembly of Formosa sp. AK20.</title>
        <authorList>
            <person name="Kumar R."/>
            <person name="Khatri I."/>
            <person name="Vaidya B."/>
            <person name="Subramanian S."/>
            <person name="Pinnaka A."/>
        </authorList>
    </citation>
    <scope>NUCLEOTIDE SEQUENCE [LARGE SCALE GENOMIC DNA]</scope>
    <source>
        <strain evidence="2 3">AK20</strain>
    </source>
</reference>
<dbReference type="eggNOG" id="ENOG5031YZ3">
    <property type="taxonomic scope" value="Bacteria"/>
</dbReference>
<dbReference type="Proteomes" id="UP000012024">
    <property type="component" value="Unassembled WGS sequence"/>
</dbReference>
<dbReference type="RefSeq" id="WP_007649150.1">
    <property type="nucleotide sequence ID" value="NZ_ANLA01000010.1"/>
</dbReference>
<comment type="caution">
    <text evidence="2">The sequence shown here is derived from an EMBL/GenBank/DDBJ whole genome shotgun (WGS) entry which is preliminary data.</text>
</comment>
<evidence type="ECO:0000259" key="1">
    <source>
        <dbReference type="Pfam" id="PF24390"/>
    </source>
</evidence>
<keyword evidence="3" id="KW-1185">Reference proteome</keyword>
<dbReference type="PATRIC" id="fig|1137281.3.peg.1438"/>
<dbReference type="SUPFAM" id="SSF53271">
    <property type="entry name" value="PRTase-like"/>
    <property type="match status" value="1"/>
</dbReference>
<name>M7MIT5_9FLAO</name>
<dbReference type="OrthoDB" id="2084254at2"/>
<sequence>MNEKILNRADSTIDVDDFRRLTSLHLDHEWLTYEPDALFELWCLSDEENQKQLIEFLINNYEYIDSKKLTKGCQTISEHIQNEWKLSSKNSFLLATCDDKEPDGSQSLIQNLKNKFSVEWKASNFYNSLPTGVHEVPDDSTIILVDDFIGTGNTINRKLNYVNKVITERKLKNIDIKIVSLASMLFAKEALDKLNVEYFSVYWLKKGISESHPEENRDDAVKSMEALEKKLKRKYHGKYLPKFGYQKSESLFALESYNVPNNVFPIFWWPFLKGGIPRKTIFKRV</sequence>
<dbReference type="InterPro" id="IPR029057">
    <property type="entry name" value="PRTase-like"/>
</dbReference>
<accession>M7MIT5</accession>
<evidence type="ECO:0000313" key="3">
    <source>
        <dbReference type="Proteomes" id="UP000012024"/>
    </source>
</evidence>
<evidence type="ECO:0000313" key="2">
    <source>
        <dbReference type="EMBL" id="EMQ95006.1"/>
    </source>
</evidence>
<gene>
    <name evidence="2" type="ORF">D778_00003</name>
</gene>
<dbReference type="InterPro" id="IPR056920">
    <property type="entry name" value="PRTase-CE"/>
</dbReference>
<dbReference type="Pfam" id="PF24390">
    <property type="entry name" value="PRTase-CE"/>
    <property type="match status" value="1"/>
</dbReference>
<proteinExistence type="predicted"/>
<organism evidence="2 3">
    <name type="scientific">Xanthomarina gelatinilytica</name>
    <dbReference type="NCBI Taxonomy" id="1137281"/>
    <lineage>
        <taxon>Bacteria</taxon>
        <taxon>Pseudomonadati</taxon>
        <taxon>Bacteroidota</taxon>
        <taxon>Flavobacteriia</taxon>
        <taxon>Flavobacteriales</taxon>
        <taxon>Flavobacteriaceae</taxon>
        <taxon>Xanthomarina</taxon>
    </lineage>
</organism>
<feature type="domain" description="PRTase-CE" evidence="1">
    <location>
        <begin position="47"/>
        <end position="284"/>
    </location>
</feature>
<dbReference type="EMBL" id="ANLA01000010">
    <property type="protein sequence ID" value="EMQ95006.1"/>
    <property type="molecule type" value="Genomic_DNA"/>
</dbReference>